<evidence type="ECO:0000259" key="1">
    <source>
        <dbReference type="Pfam" id="PF13480"/>
    </source>
</evidence>
<dbReference type="InterPro" id="IPR016181">
    <property type="entry name" value="Acyl_CoA_acyltransferase"/>
</dbReference>
<dbReference type="Pfam" id="PF13480">
    <property type="entry name" value="Acetyltransf_6"/>
    <property type="match status" value="1"/>
</dbReference>
<protein>
    <recommendedName>
        <fullName evidence="1">BioF2-like acetyltransferase domain-containing protein</fullName>
    </recommendedName>
</protein>
<dbReference type="AlphaFoldDB" id="A0A644W155"/>
<dbReference type="InterPro" id="IPR038740">
    <property type="entry name" value="BioF2-like_GNAT_dom"/>
</dbReference>
<organism evidence="2">
    <name type="scientific">bioreactor metagenome</name>
    <dbReference type="NCBI Taxonomy" id="1076179"/>
    <lineage>
        <taxon>unclassified sequences</taxon>
        <taxon>metagenomes</taxon>
        <taxon>ecological metagenomes</taxon>
    </lineage>
</organism>
<comment type="caution">
    <text evidence="2">The sequence shown here is derived from an EMBL/GenBank/DDBJ whole genome shotgun (WGS) entry which is preliminary data.</text>
</comment>
<evidence type="ECO:0000313" key="2">
    <source>
        <dbReference type="EMBL" id="MPL97449.1"/>
    </source>
</evidence>
<dbReference type="SUPFAM" id="SSF55729">
    <property type="entry name" value="Acyl-CoA N-acyltransferases (Nat)"/>
    <property type="match status" value="1"/>
</dbReference>
<gene>
    <name evidence="2" type="ORF">SDC9_43640</name>
</gene>
<name>A0A644W155_9ZZZZ</name>
<proteinExistence type="predicted"/>
<reference evidence="2" key="1">
    <citation type="submission" date="2019-08" db="EMBL/GenBank/DDBJ databases">
        <authorList>
            <person name="Kucharzyk K."/>
            <person name="Murdoch R.W."/>
            <person name="Higgins S."/>
            <person name="Loffler F."/>
        </authorList>
    </citation>
    <scope>NUCLEOTIDE SEQUENCE</scope>
</reference>
<sequence>MNNKEKYYKFCIENNIEIFSQPWWLDITSGEDKWDVLLVEKGGSIQGALPYSFNKKKNTINISQASLTPRNGILLNYPKNQKLTSKVSFERKVIKELIEELENLNLTNYNQNYNYNFNNWLPLYWNGFKQTTRYSYIINYDSKWDEKDIDSTTRNLIRKAEKFVGISENISIEEFYKINTMTYSRKGMVNPYSMDLVKRLDNECVSRNCRKILCAKDNEGNIHAAIYLVWDNNSVYYLMGGVNPEFKSTNATSMLLLNAIKFSLENELDFDFEGSMIESIEKFFSSFGAVRKEYYNISKGYKVNFRSIISDVINNSKSLRRIIKRR</sequence>
<dbReference type="EMBL" id="VSSQ01000556">
    <property type="protein sequence ID" value="MPL97449.1"/>
    <property type="molecule type" value="Genomic_DNA"/>
</dbReference>
<accession>A0A644W155</accession>
<dbReference type="Gene3D" id="3.40.630.30">
    <property type="match status" value="1"/>
</dbReference>
<feature type="domain" description="BioF2-like acetyltransferase" evidence="1">
    <location>
        <begin position="154"/>
        <end position="272"/>
    </location>
</feature>